<accession>A0A2B7ZGX7</accession>
<organism evidence="1 2">
    <name type="scientific">[Emmonsia] crescens</name>
    <dbReference type="NCBI Taxonomy" id="73230"/>
    <lineage>
        <taxon>Eukaryota</taxon>
        <taxon>Fungi</taxon>
        <taxon>Dikarya</taxon>
        <taxon>Ascomycota</taxon>
        <taxon>Pezizomycotina</taxon>
        <taxon>Eurotiomycetes</taxon>
        <taxon>Eurotiomycetidae</taxon>
        <taxon>Onygenales</taxon>
        <taxon>Ajellomycetaceae</taxon>
        <taxon>Emergomyces</taxon>
    </lineage>
</organism>
<name>A0A2B7ZGX7_9EURO</name>
<gene>
    <name evidence="1" type="ORF">GX50_03914</name>
</gene>
<reference evidence="1 2" key="1">
    <citation type="submission" date="2017-10" db="EMBL/GenBank/DDBJ databases">
        <title>Comparative genomics in systemic dimorphic fungi from Ajellomycetaceae.</title>
        <authorList>
            <person name="Munoz J.F."/>
            <person name="Mcewen J.G."/>
            <person name="Clay O.K."/>
            <person name="Cuomo C.A."/>
        </authorList>
    </citation>
    <scope>NUCLEOTIDE SEQUENCE [LARGE SCALE GENOMIC DNA]</scope>
    <source>
        <strain evidence="1 2">UAMH4076</strain>
    </source>
</reference>
<dbReference type="AlphaFoldDB" id="A0A2B7ZGX7"/>
<evidence type="ECO:0000313" key="1">
    <source>
        <dbReference type="EMBL" id="PGH33236.1"/>
    </source>
</evidence>
<keyword evidence="2" id="KW-1185">Reference proteome</keyword>
<proteinExistence type="predicted"/>
<comment type="caution">
    <text evidence="1">The sequence shown here is derived from an EMBL/GenBank/DDBJ whole genome shotgun (WGS) entry which is preliminary data.</text>
</comment>
<dbReference type="Proteomes" id="UP000226031">
    <property type="component" value="Unassembled WGS sequence"/>
</dbReference>
<sequence length="91" mass="10066">MNKSGVNHHLTSENAYISNEYQLIDSGPHGTPHLIDVKVYQSYHNIPVIGSQMACNAQSPNKSDDHKQWGDGLQDEKMLAARILQQAGPPE</sequence>
<dbReference type="EMBL" id="PDND01000068">
    <property type="protein sequence ID" value="PGH33236.1"/>
    <property type="molecule type" value="Genomic_DNA"/>
</dbReference>
<evidence type="ECO:0000313" key="2">
    <source>
        <dbReference type="Proteomes" id="UP000226031"/>
    </source>
</evidence>
<protein>
    <submittedName>
        <fullName evidence="1">Uncharacterized protein</fullName>
    </submittedName>
</protein>